<protein>
    <submittedName>
        <fullName evidence="1">Uncharacterized protein</fullName>
    </submittedName>
</protein>
<organism evidence="1 2">
    <name type="scientific">Peronospora matthiolae</name>
    <dbReference type="NCBI Taxonomy" id="2874970"/>
    <lineage>
        <taxon>Eukaryota</taxon>
        <taxon>Sar</taxon>
        <taxon>Stramenopiles</taxon>
        <taxon>Oomycota</taxon>
        <taxon>Peronosporomycetes</taxon>
        <taxon>Peronosporales</taxon>
        <taxon>Peronosporaceae</taxon>
        <taxon>Peronospora</taxon>
    </lineage>
</organism>
<comment type="caution">
    <text evidence="1">The sequence shown here is derived from an EMBL/GenBank/DDBJ whole genome shotgun (WGS) entry which is preliminary data.</text>
</comment>
<evidence type="ECO:0000313" key="1">
    <source>
        <dbReference type="EMBL" id="CAK7936710.1"/>
    </source>
</evidence>
<evidence type="ECO:0000313" key="2">
    <source>
        <dbReference type="Proteomes" id="UP001162060"/>
    </source>
</evidence>
<name>A0AAV1UQB5_9STRA</name>
<dbReference type="Proteomes" id="UP001162060">
    <property type="component" value="Unassembled WGS sequence"/>
</dbReference>
<gene>
    <name evidence="1" type="ORF">PM001_LOCUS21860</name>
</gene>
<sequence>MDEKRCRNGFKSVFSLDVKWVAVDMVLTLAHCGKHSATAKLDVQFQDDDEHRTTTRVFLKKAAKNELLSRSVGSATLLRIAPRHLITHDSPRRWKHGACL</sequence>
<reference evidence="1" key="1">
    <citation type="submission" date="2024-01" db="EMBL/GenBank/DDBJ databases">
        <authorList>
            <person name="Webb A."/>
        </authorList>
    </citation>
    <scope>NUCLEOTIDE SEQUENCE</scope>
    <source>
        <strain evidence="1">Pm1</strain>
    </source>
</reference>
<proteinExistence type="predicted"/>
<dbReference type="AlphaFoldDB" id="A0AAV1UQB5"/>
<dbReference type="EMBL" id="CAKLBY020000225">
    <property type="protein sequence ID" value="CAK7936710.1"/>
    <property type="molecule type" value="Genomic_DNA"/>
</dbReference>
<accession>A0AAV1UQB5</accession>